<comment type="catalytic activity">
    <reaction evidence="7">
        <text>an acyl-CoA + a 1,2-diacyl-sn-glycerol = a triacyl-sn-glycerol + CoA</text>
        <dbReference type="Rhea" id="RHEA:10868"/>
        <dbReference type="ChEBI" id="CHEBI:17815"/>
        <dbReference type="ChEBI" id="CHEBI:57287"/>
        <dbReference type="ChEBI" id="CHEBI:58342"/>
        <dbReference type="ChEBI" id="CHEBI:64615"/>
        <dbReference type="EC" id="2.3.1.20"/>
    </reaction>
</comment>
<protein>
    <recommendedName>
        <fullName evidence="14">Diacylglycerol O-acyltransferase</fullName>
    </recommendedName>
</protein>
<dbReference type="Pfam" id="PF03007">
    <property type="entry name" value="WS_DGAT_cat"/>
    <property type="match status" value="1"/>
</dbReference>
<evidence type="ECO:0000256" key="8">
    <source>
        <dbReference type="SAM" id="MobiDB-lite"/>
    </source>
</evidence>
<evidence type="ECO:0000256" key="4">
    <source>
        <dbReference type="ARBA" id="ARBA00023315"/>
    </source>
</evidence>
<feature type="region of interest" description="Disordered" evidence="8">
    <location>
        <begin position="672"/>
        <end position="726"/>
    </location>
</feature>
<comment type="similarity">
    <text evidence="5">In the N-terminal section; belongs to the long-chain O-acyltransferase family.</text>
</comment>
<evidence type="ECO:0000256" key="6">
    <source>
        <dbReference type="ARBA" id="ARBA00047604"/>
    </source>
</evidence>
<evidence type="ECO:0008006" key="14">
    <source>
        <dbReference type="Google" id="ProtNLM"/>
    </source>
</evidence>
<evidence type="ECO:0000256" key="1">
    <source>
        <dbReference type="ARBA" id="ARBA00004771"/>
    </source>
</evidence>
<dbReference type="InterPro" id="IPR004255">
    <property type="entry name" value="O-acyltransferase_WSD1_N"/>
</dbReference>
<gene>
    <name evidence="12" type="ORF">RUM44_005598</name>
</gene>
<dbReference type="PANTHER" id="PTHR31650:SF1">
    <property type="entry name" value="WAX ESTER SYNTHASE_DIACYLGLYCEROL ACYLTRANSFERASE 4-RELATED"/>
    <property type="match status" value="1"/>
</dbReference>
<evidence type="ECO:0000313" key="13">
    <source>
        <dbReference type="Proteomes" id="UP001359485"/>
    </source>
</evidence>
<feature type="compositionally biased region" description="Basic and acidic residues" evidence="8">
    <location>
        <begin position="681"/>
        <end position="692"/>
    </location>
</feature>
<dbReference type="Pfam" id="PF06974">
    <property type="entry name" value="WS_DGAT_C"/>
    <property type="match status" value="1"/>
</dbReference>
<evidence type="ECO:0000259" key="11">
    <source>
        <dbReference type="Pfam" id="PF06974"/>
    </source>
</evidence>
<evidence type="ECO:0000256" key="3">
    <source>
        <dbReference type="ARBA" id="ARBA00022679"/>
    </source>
</evidence>
<dbReference type="Proteomes" id="UP001359485">
    <property type="component" value="Unassembled WGS sequence"/>
</dbReference>
<proteinExistence type="inferred from homology"/>
<keyword evidence="4" id="KW-0012">Acyltransferase</keyword>
<evidence type="ECO:0000256" key="7">
    <source>
        <dbReference type="ARBA" id="ARBA00048109"/>
    </source>
</evidence>
<feature type="compositionally biased region" description="Polar residues" evidence="8">
    <location>
        <begin position="716"/>
        <end position="726"/>
    </location>
</feature>
<comment type="catalytic activity">
    <reaction evidence="6">
        <text>a long chain fatty alcohol + a fatty acyl-CoA = a long-chain alcohol wax ester + CoA</text>
        <dbReference type="Rhea" id="RHEA:38443"/>
        <dbReference type="ChEBI" id="CHEBI:17135"/>
        <dbReference type="ChEBI" id="CHEBI:57287"/>
        <dbReference type="ChEBI" id="CHEBI:77636"/>
        <dbReference type="ChEBI" id="CHEBI:235323"/>
        <dbReference type="EC" id="2.3.1.75"/>
    </reaction>
</comment>
<evidence type="ECO:0000256" key="9">
    <source>
        <dbReference type="SAM" id="Phobius"/>
    </source>
</evidence>
<sequence>MSCDYLRSAPIRRLPHPMEENPVWGIIGSIISSIIAVAISLPFLLVFLLVLPVYLSVKWLLLFIYCNRHGTNSAGPESVCGNDSRWLGTEWRSSVIHAVLVFEAKEGVNVDHFRRLLLKRVIPLYPRLTQRLIFLPLLAGVGNCWMADAKFSIDQHVFTGPSFLSNEKDLQEYVSKLVADGLPEDKSPWQLQVFQSFGTNRDTVIILRVHQSVADGTALMRLLCHSLADAQIIEVPERPRSGSLAFCIDVFRACILGPLTLLLWIFCSEEDCNLLTHRSSWTGSVTVTWSASITLPKVIRIKQVTRSTVNCVLLSALAGALRRLLQGCGVKQPPDVKVVVPMDLRDQTSSATVRTTLGNKTSSVIMPLPVAVEGCVPRLWATRKTLDSLKTSVDPIILYVTTAALMSIGSTSFARHLLNYFTDRASLQFSSIPGPTSEVLLEGQSLKGIYPILPAQANLGISITTMTYADQVFVSVIAERALGPAAELILQYLEDQIEVLWNLLLNRRVPGVQESPTLYVKANMLESQGGESDSKFNLVQKDGDHYNELEEADKCLKVDAIKAEFSELVNELKRQSMVEVKKETEFKNSQVCLSPCSVSKTENINGGKHFQKLTIGSDQGGKIITTLNDPTRLVANEQSQSLKRTQDCVIDVSDNGNSSLFNRELLSLTRKRKNDTEQECEERSDWDNRKDGTLTNSEAKFSHSRKPDNSPDICGESSSKTVGPNELNYNFQDEKYLESNWEQSTFGIFEIKSDDRLEDSDESEIVGGVLI</sequence>
<evidence type="ECO:0000259" key="10">
    <source>
        <dbReference type="Pfam" id="PF03007"/>
    </source>
</evidence>
<evidence type="ECO:0000313" key="12">
    <source>
        <dbReference type="EMBL" id="KAK6617267.1"/>
    </source>
</evidence>
<organism evidence="12 13">
    <name type="scientific">Polyplax serrata</name>
    <name type="common">Common mouse louse</name>
    <dbReference type="NCBI Taxonomy" id="468196"/>
    <lineage>
        <taxon>Eukaryota</taxon>
        <taxon>Metazoa</taxon>
        <taxon>Ecdysozoa</taxon>
        <taxon>Arthropoda</taxon>
        <taxon>Hexapoda</taxon>
        <taxon>Insecta</taxon>
        <taxon>Pterygota</taxon>
        <taxon>Neoptera</taxon>
        <taxon>Paraneoptera</taxon>
        <taxon>Psocodea</taxon>
        <taxon>Troctomorpha</taxon>
        <taxon>Phthiraptera</taxon>
        <taxon>Anoplura</taxon>
        <taxon>Polyplacidae</taxon>
        <taxon>Polyplax</taxon>
    </lineage>
</organism>
<dbReference type="InterPro" id="IPR009721">
    <property type="entry name" value="O-acyltransferase_WSD1_C"/>
</dbReference>
<feature type="domain" description="O-acyltransferase WSD1 C-terminal" evidence="11">
    <location>
        <begin position="358"/>
        <end position="499"/>
    </location>
</feature>
<keyword evidence="9" id="KW-0812">Transmembrane</keyword>
<keyword evidence="9" id="KW-1133">Transmembrane helix</keyword>
<accession>A0ABR1ADU3</accession>
<comment type="pathway">
    <text evidence="2">Lipid metabolism.</text>
</comment>
<feature type="domain" description="O-acyltransferase WSD1-like N-terminal" evidence="10">
    <location>
        <begin position="99"/>
        <end position="230"/>
    </location>
</feature>
<dbReference type="EMBL" id="JAWJWF010000052">
    <property type="protein sequence ID" value="KAK6617267.1"/>
    <property type="molecule type" value="Genomic_DNA"/>
</dbReference>
<comment type="pathway">
    <text evidence="1">Glycerolipid metabolism; triacylglycerol biosynthesis.</text>
</comment>
<keyword evidence="3" id="KW-0808">Transferase</keyword>
<dbReference type="InterPro" id="IPR045034">
    <property type="entry name" value="O-acyltransferase_WSD1-like"/>
</dbReference>
<name>A0ABR1ADU3_POLSC</name>
<keyword evidence="13" id="KW-1185">Reference proteome</keyword>
<keyword evidence="9" id="KW-0472">Membrane</keyword>
<dbReference type="PANTHER" id="PTHR31650">
    <property type="entry name" value="O-ACYLTRANSFERASE (WSD1-LIKE) FAMILY PROTEIN"/>
    <property type="match status" value="1"/>
</dbReference>
<evidence type="ECO:0000256" key="5">
    <source>
        <dbReference type="ARBA" id="ARBA00024360"/>
    </source>
</evidence>
<evidence type="ECO:0000256" key="2">
    <source>
        <dbReference type="ARBA" id="ARBA00005189"/>
    </source>
</evidence>
<reference evidence="12 13" key="1">
    <citation type="submission" date="2023-09" db="EMBL/GenBank/DDBJ databases">
        <title>Genomes of two closely related lineages of the louse Polyplax serrata with different host specificities.</title>
        <authorList>
            <person name="Martinu J."/>
            <person name="Tarabai H."/>
            <person name="Stefka J."/>
            <person name="Hypsa V."/>
        </authorList>
    </citation>
    <scope>NUCLEOTIDE SEQUENCE [LARGE SCALE GENOMIC DNA]</scope>
    <source>
        <strain evidence="12">98ZLc_SE</strain>
    </source>
</reference>
<comment type="caution">
    <text evidence="12">The sequence shown here is derived from an EMBL/GenBank/DDBJ whole genome shotgun (WGS) entry which is preliminary data.</text>
</comment>
<feature type="transmembrane region" description="Helical" evidence="9">
    <location>
        <begin position="21"/>
        <end position="39"/>
    </location>
</feature>